<evidence type="ECO:0000313" key="3">
    <source>
        <dbReference type="Proteomes" id="UP001595833"/>
    </source>
</evidence>
<dbReference type="EC" id="1.1.1.298" evidence="2"/>
<dbReference type="RefSeq" id="WP_344037582.1">
    <property type="nucleotide sequence ID" value="NZ_BAAAKE010000008.1"/>
</dbReference>
<keyword evidence="3" id="KW-1185">Reference proteome</keyword>
<sequence>MTTSATPTTAAHHLALAPEAQDLLFREARTPNAFSAEPVGDEQVAAIYDLVKYCPTSMNQQPMRVVLVRSARGRRALEALVAPGNRPKVASAPLVALLAADLEFHRQLPRVFPHAPGAHAAFADPVARRESARFNTALQVAYFILGVRAAGLAAGPIAGFDADGVDAEFFPGGGREVVTVVNIGRPAADAWFPRLPRLPFHEVVTTA</sequence>
<name>A0ABV9Y922_9PSEU</name>
<organism evidence="2 3">
    <name type="scientific">Saccharothrix xinjiangensis</name>
    <dbReference type="NCBI Taxonomy" id="204798"/>
    <lineage>
        <taxon>Bacteria</taxon>
        <taxon>Bacillati</taxon>
        <taxon>Actinomycetota</taxon>
        <taxon>Actinomycetes</taxon>
        <taxon>Pseudonocardiales</taxon>
        <taxon>Pseudonocardiaceae</taxon>
        <taxon>Saccharothrix</taxon>
    </lineage>
</organism>
<dbReference type="PANTHER" id="PTHR43543">
    <property type="entry name" value="MALONIC SEMIALDEHYDE REDUCTASE RUTE-RELATED"/>
    <property type="match status" value="1"/>
</dbReference>
<dbReference type="PANTHER" id="PTHR43543:SF1">
    <property type="entry name" value="MALONIC SEMIALDEHYDE REDUCTASE RUTE-RELATED"/>
    <property type="match status" value="1"/>
</dbReference>
<dbReference type="Pfam" id="PF00881">
    <property type="entry name" value="Nitroreductase"/>
    <property type="match status" value="1"/>
</dbReference>
<dbReference type="InterPro" id="IPR050461">
    <property type="entry name" value="Nitroreductase_HadB/RutE"/>
</dbReference>
<dbReference type="Gene3D" id="3.40.109.10">
    <property type="entry name" value="NADH Oxidase"/>
    <property type="match status" value="1"/>
</dbReference>
<dbReference type="EMBL" id="JBHSJB010000031">
    <property type="protein sequence ID" value="MFC5058120.1"/>
    <property type="molecule type" value="Genomic_DNA"/>
</dbReference>
<dbReference type="InterPro" id="IPR029479">
    <property type="entry name" value="Nitroreductase"/>
</dbReference>
<accession>A0ABV9Y922</accession>
<proteinExistence type="predicted"/>
<dbReference type="InterPro" id="IPR000415">
    <property type="entry name" value="Nitroreductase-like"/>
</dbReference>
<keyword evidence="2" id="KW-0560">Oxidoreductase</keyword>
<gene>
    <name evidence="2" type="ORF">ACFPFM_30790</name>
</gene>
<evidence type="ECO:0000259" key="1">
    <source>
        <dbReference type="Pfam" id="PF00881"/>
    </source>
</evidence>
<dbReference type="Proteomes" id="UP001595833">
    <property type="component" value="Unassembled WGS sequence"/>
</dbReference>
<comment type="caution">
    <text evidence="2">The sequence shown here is derived from an EMBL/GenBank/DDBJ whole genome shotgun (WGS) entry which is preliminary data.</text>
</comment>
<feature type="domain" description="Nitroreductase" evidence="1">
    <location>
        <begin position="29"/>
        <end position="167"/>
    </location>
</feature>
<reference evidence="3" key="1">
    <citation type="journal article" date="2019" name="Int. J. Syst. Evol. Microbiol.">
        <title>The Global Catalogue of Microorganisms (GCM) 10K type strain sequencing project: providing services to taxonomists for standard genome sequencing and annotation.</title>
        <authorList>
            <consortium name="The Broad Institute Genomics Platform"/>
            <consortium name="The Broad Institute Genome Sequencing Center for Infectious Disease"/>
            <person name="Wu L."/>
            <person name="Ma J."/>
        </authorList>
    </citation>
    <scope>NUCLEOTIDE SEQUENCE [LARGE SCALE GENOMIC DNA]</scope>
    <source>
        <strain evidence="3">KCTC 12848</strain>
    </source>
</reference>
<dbReference type="GO" id="GO:0035527">
    <property type="term" value="F:3-hydroxypropionate dehydrogenase (NADP+) activity"/>
    <property type="evidence" value="ECO:0007669"/>
    <property type="project" value="UniProtKB-EC"/>
</dbReference>
<protein>
    <submittedName>
        <fullName evidence="2">Malonic semialdehyde reductase</fullName>
        <ecNumber evidence="2">1.1.1.298</ecNumber>
    </submittedName>
</protein>
<dbReference type="NCBIfam" id="NF003768">
    <property type="entry name" value="PRK05365.1"/>
    <property type="match status" value="1"/>
</dbReference>
<evidence type="ECO:0000313" key="2">
    <source>
        <dbReference type="EMBL" id="MFC5058120.1"/>
    </source>
</evidence>
<dbReference type="SUPFAM" id="SSF55469">
    <property type="entry name" value="FMN-dependent nitroreductase-like"/>
    <property type="match status" value="1"/>
</dbReference>